<gene>
    <name evidence="3" type="ORF">CG710_013365</name>
</gene>
<organism evidence="3 4">
    <name type="scientific">Lachnotalea glycerini</name>
    <dbReference type="NCBI Taxonomy" id="1763509"/>
    <lineage>
        <taxon>Bacteria</taxon>
        <taxon>Bacillati</taxon>
        <taxon>Bacillota</taxon>
        <taxon>Clostridia</taxon>
        <taxon>Lachnospirales</taxon>
        <taxon>Lachnospiraceae</taxon>
        <taxon>Lachnotalea</taxon>
    </lineage>
</organism>
<dbReference type="PANTHER" id="PTHR44068">
    <property type="entry name" value="ZGC:194242"/>
    <property type="match status" value="1"/>
</dbReference>
<accession>A0A371JDH4</accession>
<feature type="domain" description="Methyltransferase type 11" evidence="2">
    <location>
        <begin position="55"/>
        <end position="150"/>
    </location>
</feature>
<dbReference type="GO" id="GO:0032259">
    <property type="term" value="P:methylation"/>
    <property type="evidence" value="ECO:0007669"/>
    <property type="project" value="UniProtKB-KW"/>
</dbReference>
<dbReference type="CDD" id="cd02440">
    <property type="entry name" value="AdoMet_MTases"/>
    <property type="match status" value="1"/>
</dbReference>
<evidence type="ECO:0000313" key="4">
    <source>
        <dbReference type="Proteomes" id="UP000216411"/>
    </source>
</evidence>
<dbReference type="Gene3D" id="3.40.50.150">
    <property type="entry name" value="Vaccinia Virus protein VP39"/>
    <property type="match status" value="1"/>
</dbReference>
<dbReference type="OrthoDB" id="5522265at2"/>
<dbReference type="InterPro" id="IPR050447">
    <property type="entry name" value="Erg6_SMT_methyltransf"/>
</dbReference>
<sequence>MDMNKRIKNYWEGEAAVYSEGIEEELIGFQRKAWREIILENSPDYLKENEALNILDIGTGPGFFPIILSEAGHNVTAIDITENMIRYAKENLKKEGLTAQLQTMNSQSLDFKDNTFDMAICRNITWTLDDPYSAYQEWFRVLKPGGKLLIFDACWYLYLFDEELKKKHEENQKRIKEKYLRDIHEHKDPEEGDALGKSLFMSDKYRPQWDLKALIEIGFSKVFATVDITKRVWDDFGRELNGDTPQFMVGGEK</sequence>
<dbReference type="Proteomes" id="UP000216411">
    <property type="component" value="Unassembled WGS sequence"/>
</dbReference>
<reference evidence="3 4" key="1">
    <citation type="journal article" date="2017" name="Genome Announc.">
        <title>Draft Genome Sequence of a Sporulating and Motile Strain of Lachnotalea glycerini Isolated from Water in Quebec City, Canada.</title>
        <authorList>
            <person name="Maheux A.F."/>
            <person name="Boudreau D.K."/>
            <person name="Berube E."/>
            <person name="Boissinot M."/>
            <person name="Raymond F."/>
            <person name="Brodeur S."/>
            <person name="Corbeil J."/>
            <person name="Isabel S."/>
            <person name="Omar R.F."/>
            <person name="Bergeron M.G."/>
        </authorList>
    </citation>
    <scope>NUCLEOTIDE SEQUENCE [LARGE SCALE GENOMIC DNA]</scope>
    <source>
        <strain evidence="3 4">CCRI-19302</strain>
    </source>
</reference>
<proteinExistence type="predicted"/>
<dbReference type="Pfam" id="PF08241">
    <property type="entry name" value="Methyltransf_11"/>
    <property type="match status" value="1"/>
</dbReference>
<name>A0A371JDH4_9FIRM</name>
<dbReference type="EMBL" id="NOKA02000030">
    <property type="protein sequence ID" value="RDY30707.1"/>
    <property type="molecule type" value="Genomic_DNA"/>
</dbReference>
<evidence type="ECO:0000313" key="3">
    <source>
        <dbReference type="EMBL" id="RDY30707.1"/>
    </source>
</evidence>
<dbReference type="InterPro" id="IPR013216">
    <property type="entry name" value="Methyltransf_11"/>
</dbReference>
<evidence type="ECO:0000259" key="2">
    <source>
        <dbReference type="Pfam" id="PF08241"/>
    </source>
</evidence>
<comment type="caution">
    <text evidence="3">The sequence shown here is derived from an EMBL/GenBank/DDBJ whole genome shotgun (WGS) entry which is preliminary data.</text>
</comment>
<keyword evidence="1 3" id="KW-0808">Transferase</keyword>
<dbReference type="RefSeq" id="WP_094377941.1">
    <property type="nucleotide sequence ID" value="NZ_NOKA02000030.1"/>
</dbReference>
<dbReference type="AlphaFoldDB" id="A0A371JDH4"/>
<dbReference type="InterPro" id="IPR029063">
    <property type="entry name" value="SAM-dependent_MTases_sf"/>
</dbReference>
<keyword evidence="3" id="KW-0489">Methyltransferase</keyword>
<protein>
    <submittedName>
        <fullName evidence="3">Class I SAM-dependent methyltransferase</fullName>
    </submittedName>
</protein>
<dbReference type="SUPFAM" id="SSF53335">
    <property type="entry name" value="S-adenosyl-L-methionine-dependent methyltransferases"/>
    <property type="match status" value="1"/>
</dbReference>
<dbReference type="GO" id="GO:0008757">
    <property type="term" value="F:S-adenosylmethionine-dependent methyltransferase activity"/>
    <property type="evidence" value="ECO:0007669"/>
    <property type="project" value="InterPro"/>
</dbReference>
<evidence type="ECO:0000256" key="1">
    <source>
        <dbReference type="ARBA" id="ARBA00022679"/>
    </source>
</evidence>
<dbReference type="PANTHER" id="PTHR44068:SF11">
    <property type="entry name" value="GERANYL DIPHOSPHATE 2-C-METHYLTRANSFERASE"/>
    <property type="match status" value="1"/>
</dbReference>
<keyword evidence="4" id="KW-1185">Reference proteome</keyword>